<dbReference type="PROSITE" id="PS51352">
    <property type="entry name" value="THIOREDOXIN_2"/>
    <property type="match status" value="1"/>
</dbReference>
<dbReference type="CDD" id="cd02966">
    <property type="entry name" value="TlpA_like_family"/>
    <property type="match status" value="1"/>
</dbReference>
<dbReference type="PANTHER" id="PTHR42852:SF13">
    <property type="entry name" value="PROTEIN DIPZ"/>
    <property type="match status" value="1"/>
</dbReference>
<dbReference type="Gene3D" id="3.40.30.10">
    <property type="entry name" value="Glutaredoxin"/>
    <property type="match status" value="1"/>
</dbReference>
<proteinExistence type="predicted"/>
<keyword evidence="6" id="KW-1185">Reference proteome</keyword>
<evidence type="ECO:0000313" key="5">
    <source>
        <dbReference type="EMBL" id="MCH5600303.1"/>
    </source>
</evidence>
<dbReference type="InterPro" id="IPR017937">
    <property type="entry name" value="Thioredoxin_CS"/>
</dbReference>
<evidence type="ECO:0000256" key="2">
    <source>
        <dbReference type="ARBA" id="ARBA00022748"/>
    </source>
</evidence>
<reference evidence="5 6" key="1">
    <citation type="submission" date="2022-02" db="EMBL/GenBank/DDBJ databases">
        <authorList>
            <person name="Min J."/>
        </authorList>
    </citation>
    <scope>NUCLEOTIDE SEQUENCE [LARGE SCALE GENOMIC DNA]</scope>
    <source>
        <strain evidence="5 6">GR10-1</strain>
    </source>
</reference>
<dbReference type="InterPro" id="IPR013766">
    <property type="entry name" value="Thioredoxin_domain"/>
</dbReference>
<keyword evidence="3" id="KW-0676">Redox-active center</keyword>
<dbReference type="SUPFAM" id="SSF52833">
    <property type="entry name" value="Thioredoxin-like"/>
    <property type="match status" value="1"/>
</dbReference>
<dbReference type="PANTHER" id="PTHR42852">
    <property type="entry name" value="THIOL:DISULFIDE INTERCHANGE PROTEIN DSBE"/>
    <property type="match status" value="1"/>
</dbReference>
<sequence length="167" mass="19547">MKKLLVLVFIVYGKMAFSQESNLIKIGDSVPSFSFEIEKGKMASIADYKGKLVLINLFATWCPPCRKELPEMQKQIWDKHKNNPKFALFVFGREEGWDVLVPFKKKFNYTFPILPDEKRDVFGKFATQSIPRNILIDETGKIIYQSIGYEEKEFKKLIELIDKRLEK</sequence>
<organism evidence="5 6">
    <name type="scientific">Niabella ginsengisoli</name>
    <dbReference type="NCBI Taxonomy" id="522298"/>
    <lineage>
        <taxon>Bacteria</taxon>
        <taxon>Pseudomonadati</taxon>
        <taxon>Bacteroidota</taxon>
        <taxon>Chitinophagia</taxon>
        <taxon>Chitinophagales</taxon>
        <taxon>Chitinophagaceae</taxon>
        <taxon>Niabella</taxon>
    </lineage>
</organism>
<protein>
    <submittedName>
        <fullName evidence="5">TlpA family protein disulfide reductase</fullName>
    </submittedName>
</protein>
<keyword evidence="2" id="KW-0201">Cytochrome c-type biogenesis</keyword>
<dbReference type="Proteomes" id="UP001202248">
    <property type="component" value="Unassembled WGS sequence"/>
</dbReference>
<accession>A0ABS9SPL6</accession>
<dbReference type="PROSITE" id="PS00194">
    <property type="entry name" value="THIOREDOXIN_1"/>
    <property type="match status" value="1"/>
</dbReference>
<evidence type="ECO:0000256" key="3">
    <source>
        <dbReference type="ARBA" id="ARBA00023284"/>
    </source>
</evidence>
<dbReference type="RefSeq" id="WP_240832314.1">
    <property type="nucleotide sequence ID" value="NZ_JAKWBL010000004.1"/>
</dbReference>
<dbReference type="InterPro" id="IPR050553">
    <property type="entry name" value="Thioredoxin_ResA/DsbE_sf"/>
</dbReference>
<evidence type="ECO:0000256" key="1">
    <source>
        <dbReference type="ARBA" id="ARBA00004196"/>
    </source>
</evidence>
<comment type="caution">
    <text evidence="5">The sequence shown here is derived from an EMBL/GenBank/DDBJ whole genome shotgun (WGS) entry which is preliminary data.</text>
</comment>
<evidence type="ECO:0000313" key="6">
    <source>
        <dbReference type="Proteomes" id="UP001202248"/>
    </source>
</evidence>
<gene>
    <name evidence="5" type="ORF">MKP09_21475</name>
</gene>
<dbReference type="Pfam" id="PF08534">
    <property type="entry name" value="Redoxin"/>
    <property type="match status" value="1"/>
</dbReference>
<feature type="domain" description="Thioredoxin" evidence="4">
    <location>
        <begin position="24"/>
        <end position="166"/>
    </location>
</feature>
<dbReference type="InterPro" id="IPR013740">
    <property type="entry name" value="Redoxin"/>
</dbReference>
<dbReference type="InterPro" id="IPR036249">
    <property type="entry name" value="Thioredoxin-like_sf"/>
</dbReference>
<evidence type="ECO:0000259" key="4">
    <source>
        <dbReference type="PROSITE" id="PS51352"/>
    </source>
</evidence>
<comment type="subcellular location">
    <subcellularLocation>
        <location evidence="1">Cell envelope</location>
    </subcellularLocation>
</comment>
<dbReference type="EMBL" id="JAKWBL010000004">
    <property type="protein sequence ID" value="MCH5600303.1"/>
    <property type="molecule type" value="Genomic_DNA"/>
</dbReference>
<name>A0ABS9SPL6_9BACT</name>